<dbReference type="SUPFAM" id="SSF48452">
    <property type="entry name" value="TPR-like"/>
    <property type="match status" value="2"/>
</dbReference>
<keyword evidence="5" id="KW-0802">TPR repeat</keyword>
<dbReference type="InterPro" id="IPR051677">
    <property type="entry name" value="AfsR-DnrI-RedD_regulator"/>
</dbReference>
<dbReference type="CDD" id="cd15831">
    <property type="entry name" value="BTAD"/>
    <property type="match status" value="1"/>
</dbReference>
<feature type="compositionally biased region" description="Pro residues" evidence="7">
    <location>
        <begin position="272"/>
        <end position="297"/>
    </location>
</feature>
<dbReference type="OrthoDB" id="5521887at2"/>
<proteinExistence type="inferred from homology"/>
<dbReference type="InterPro" id="IPR016032">
    <property type="entry name" value="Sig_transdc_resp-reg_C-effctor"/>
</dbReference>
<sequence>MKTAGTDQAGGIPRFQLLGPLEVRDGHDRPIPVSAAKQRGVLAALLVDAGTVVSTDRLADLLWDGSPPPSAKKTLENYLSRLRRLLGPAVGGHLVTRSPGYVIELRDGLEVDLVMLADLAGRAQEAADRADWTRAGRDAREALALWRGDPFCDVPVERLRCEQTPHLAEARLRLRELALTAQVMLGDHHIALPGLRRLVEETRIREHPWELLISALYRCGRKAEAFEAYRRVGRILRDELGVDPGRGLQRLHGLMLADDPHLLPTADVHARLPPPGTPGTPPADTLPPPADTLPPPADTLSPPAGTLPPPAPPGASARPGPPVLSTVDAPAAEVRQGVAARYGSLPAPRTATDPDPARALRLLSGWDGDDLPLAAAGAMLRRPVEIVRRELGILTDLRLLESPAPGRHRLPPAVRVFGRTVARAQHTDAERQEALARLLGWYLQTAIAAEDVLHPYGRRQVPGTGVAEFPREGFASYGDASAWFSAEHANLVTAVRVAACTAEHTIAWQLAAGLTGYLHLSKRWTDWITTAQIGLVSARHLGERSGEAALLLSAGLAYRDLRLLGRSVDLIEKATAIRQETADPWGEACSLLGLGQVHGPDQMIVHHRRAEKIFTEAGNLWGYALTQIERGRALRRLHHPERAVACHRGSAAILADLGDLWGVGLAHLGLAEDYLAYGSHEDAATSCRRSLAVCCEIGDRHTSARVLALLGQIYLQLSDPAAAHQAWSRALRIFENLADPRATQVRVGMANLDAAVAMAS</sequence>
<accession>A0A1S1PF28</accession>
<dbReference type="Pfam" id="PF00486">
    <property type="entry name" value="Trans_reg_C"/>
    <property type="match status" value="1"/>
</dbReference>
<evidence type="ECO:0000256" key="2">
    <source>
        <dbReference type="ARBA" id="ARBA00023015"/>
    </source>
</evidence>
<feature type="domain" description="OmpR/PhoB-type" evidence="8">
    <location>
        <begin position="4"/>
        <end position="105"/>
    </location>
</feature>
<dbReference type="GO" id="GO:0003677">
    <property type="term" value="F:DNA binding"/>
    <property type="evidence" value="ECO:0007669"/>
    <property type="project" value="UniProtKB-UniRule"/>
</dbReference>
<gene>
    <name evidence="9" type="ORF">BBK14_08610</name>
</gene>
<dbReference type="EMBL" id="MAXA01000268">
    <property type="protein sequence ID" value="OHV20280.1"/>
    <property type="molecule type" value="Genomic_DNA"/>
</dbReference>
<protein>
    <submittedName>
        <fullName evidence="9">SARP family transcriptional regulator</fullName>
    </submittedName>
</protein>
<evidence type="ECO:0000256" key="6">
    <source>
        <dbReference type="PROSITE-ProRule" id="PRU01091"/>
    </source>
</evidence>
<evidence type="ECO:0000256" key="5">
    <source>
        <dbReference type="PROSITE-ProRule" id="PRU00339"/>
    </source>
</evidence>
<dbReference type="PANTHER" id="PTHR35807">
    <property type="entry name" value="TRANSCRIPTIONAL REGULATOR REDD-RELATED"/>
    <property type="match status" value="1"/>
</dbReference>
<keyword evidence="10" id="KW-1185">Reference proteome</keyword>
<dbReference type="Gene3D" id="1.25.40.10">
    <property type="entry name" value="Tetratricopeptide repeat domain"/>
    <property type="match status" value="2"/>
</dbReference>
<dbReference type="Proteomes" id="UP000179769">
    <property type="component" value="Unassembled WGS sequence"/>
</dbReference>
<keyword evidence="2" id="KW-0805">Transcription regulation</keyword>
<reference evidence="10" key="1">
    <citation type="submission" date="2016-07" db="EMBL/GenBank/DDBJ databases">
        <title>Frankia sp. NRRL B-16219 Genome sequencing.</title>
        <authorList>
            <person name="Ghodhbane-Gtari F."/>
            <person name="Swanson E."/>
            <person name="Gueddou A."/>
            <person name="Louati M."/>
            <person name="Nouioui I."/>
            <person name="Hezbri K."/>
            <person name="Abebe-Akele F."/>
            <person name="Simpson S."/>
            <person name="Morris K."/>
            <person name="Thomas K."/>
            <person name="Gtari M."/>
            <person name="Tisa L.S."/>
        </authorList>
    </citation>
    <scope>NUCLEOTIDE SEQUENCE [LARGE SCALE GENOMIC DNA]</scope>
    <source>
        <strain evidence="10">NRRL B-16219</strain>
    </source>
</reference>
<evidence type="ECO:0000313" key="9">
    <source>
        <dbReference type="EMBL" id="OHV20280.1"/>
    </source>
</evidence>
<evidence type="ECO:0000313" key="10">
    <source>
        <dbReference type="Proteomes" id="UP000179769"/>
    </source>
</evidence>
<dbReference type="SMART" id="SM00028">
    <property type="entry name" value="TPR"/>
    <property type="match status" value="3"/>
</dbReference>
<evidence type="ECO:0000259" key="8">
    <source>
        <dbReference type="PROSITE" id="PS51755"/>
    </source>
</evidence>
<comment type="similarity">
    <text evidence="1">Belongs to the AfsR/DnrI/RedD regulatory family.</text>
</comment>
<name>A0A1S1PF28_9ACTN</name>
<dbReference type="PANTHER" id="PTHR35807:SF1">
    <property type="entry name" value="TRANSCRIPTIONAL REGULATOR REDD"/>
    <property type="match status" value="1"/>
</dbReference>
<dbReference type="InterPro" id="IPR011990">
    <property type="entry name" value="TPR-like_helical_dom_sf"/>
</dbReference>
<dbReference type="InterPro" id="IPR001867">
    <property type="entry name" value="OmpR/PhoB-type_DNA-bd"/>
</dbReference>
<dbReference type="SMART" id="SM00862">
    <property type="entry name" value="Trans_reg_C"/>
    <property type="match status" value="1"/>
</dbReference>
<evidence type="ECO:0000256" key="3">
    <source>
        <dbReference type="ARBA" id="ARBA00023125"/>
    </source>
</evidence>
<dbReference type="RefSeq" id="WP_071066875.1">
    <property type="nucleotide sequence ID" value="NZ_MAXA01000268.1"/>
</dbReference>
<dbReference type="Gene3D" id="1.10.10.10">
    <property type="entry name" value="Winged helix-like DNA-binding domain superfamily/Winged helix DNA-binding domain"/>
    <property type="match status" value="1"/>
</dbReference>
<dbReference type="GO" id="GO:0000160">
    <property type="term" value="P:phosphorelay signal transduction system"/>
    <property type="evidence" value="ECO:0007669"/>
    <property type="project" value="InterPro"/>
</dbReference>
<dbReference type="PROSITE" id="PS50005">
    <property type="entry name" value="TPR"/>
    <property type="match status" value="1"/>
</dbReference>
<dbReference type="InterPro" id="IPR005158">
    <property type="entry name" value="BTAD"/>
</dbReference>
<evidence type="ECO:0000256" key="4">
    <source>
        <dbReference type="ARBA" id="ARBA00023163"/>
    </source>
</evidence>
<feature type="DNA-binding region" description="OmpR/PhoB-type" evidence="6">
    <location>
        <begin position="4"/>
        <end position="105"/>
    </location>
</feature>
<evidence type="ECO:0000256" key="1">
    <source>
        <dbReference type="ARBA" id="ARBA00005820"/>
    </source>
</evidence>
<keyword evidence="3 6" id="KW-0238">DNA-binding</keyword>
<dbReference type="InterPro" id="IPR019734">
    <property type="entry name" value="TPR_rpt"/>
</dbReference>
<feature type="region of interest" description="Disordered" evidence="7">
    <location>
        <begin position="265"/>
        <end position="326"/>
    </location>
</feature>
<dbReference type="Pfam" id="PF13424">
    <property type="entry name" value="TPR_12"/>
    <property type="match status" value="1"/>
</dbReference>
<keyword evidence="4" id="KW-0804">Transcription</keyword>
<dbReference type="AlphaFoldDB" id="A0A1S1PF28"/>
<dbReference type="Pfam" id="PF03704">
    <property type="entry name" value="BTAD"/>
    <property type="match status" value="1"/>
</dbReference>
<comment type="caution">
    <text evidence="9">The sequence shown here is derived from an EMBL/GenBank/DDBJ whole genome shotgun (WGS) entry which is preliminary data.</text>
</comment>
<dbReference type="GO" id="GO:0006355">
    <property type="term" value="P:regulation of DNA-templated transcription"/>
    <property type="evidence" value="ECO:0007669"/>
    <property type="project" value="InterPro"/>
</dbReference>
<dbReference type="SUPFAM" id="SSF46894">
    <property type="entry name" value="C-terminal effector domain of the bipartite response regulators"/>
    <property type="match status" value="1"/>
</dbReference>
<organism evidence="9 10">
    <name type="scientific">Parafrankia soli</name>
    <dbReference type="NCBI Taxonomy" id="2599596"/>
    <lineage>
        <taxon>Bacteria</taxon>
        <taxon>Bacillati</taxon>
        <taxon>Actinomycetota</taxon>
        <taxon>Actinomycetes</taxon>
        <taxon>Frankiales</taxon>
        <taxon>Frankiaceae</taxon>
        <taxon>Parafrankia</taxon>
    </lineage>
</organism>
<dbReference type="InterPro" id="IPR036388">
    <property type="entry name" value="WH-like_DNA-bd_sf"/>
</dbReference>
<dbReference type="PROSITE" id="PS51755">
    <property type="entry name" value="OMPR_PHOB"/>
    <property type="match status" value="1"/>
</dbReference>
<feature type="repeat" description="TPR" evidence="5">
    <location>
        <begin position="704"/>
        <end position="737"/>
    </location>
</feature>
<evidence type="ECO:0000256" key="7">
    <source>
        <dbReference type="SAM" id="MobiDB-lite"/>
    </source>
</evidence>
<dbReference type="SMART" id="SM01043">
    <property type="entry name" value="BTAD"/>
    <property type="match status" value="1"/>
</dbReference>